<evidence type="ECO:0000256" key="1">
    <source>
        <dbReference type="SAM" id="Phobius"/>
    </source>
</evidence>
<dbReference type="InterPro" id="IPR011990">
    <property type="entry name" value="TPR-like_helical_dom_sf"/>
</dbReference>
<dbReference type="AlphaFoldDB" id="A0A134AHY1"/>
<dbReference type="PATRIC" id="fig|755172.3.peg.440"/>
<proteinExistence type="predicted"/>
<accession>A0A134AHY1</accession>
<protein>
    <submittedName>
        <fullName evidence="2">Tetratricopeptide repeat protein</fullName>
    </submittedName>
</protein>
<keyword evidence="1" id="KW-0472">Membrane</keyword>
<comment type="caution">
    <text evidence="2">The sequence shown here is derived from an EMBL/GenBank/DDBJ whole genome shotgun (WGS) entry which is preliminary data.</text>
</comment>
<keyword evidence="1" id="KW-1133">Transmembrane helix</keyword>
<dbReference type="EMBL" id="LSDG01000019">
    <property type="protein sequence ID" value="KXB67275.1"/>
    <property type="molecule type" value="Genomic_DNA"/>
</dbReference>
<name>A0A134AHY1_9FIRM</name>
<dbReference type="Proteomes" id="UP000070442">
    <property type="component" value="Unassembled WGS sequence"/>
</dbReference>
<dbReference type="SUPFAM" id="SSF48452">
    <property type="entry name" value="TPR-like"/>
    <property type="match status" value="1"/>
</dbReference>
<sequence>MRTISTKVRVSKANDVQIADAYLAQNETGFALVIDIINNTYQSIHYLKLDVLFINAFGKFIFDETVFQHGFENLNLKPKSLSFLPYWMLDERHHTARGVRIRISEVHFDDGTRKYYDRTKEYYQTVPIITKEKKDELKKLFGPDFYTYGGRYPELWRCICGFVNSHDDENCRYCKRSRDFVLSAVTERQVNKKLFQLYIDRDREKAEQATITEQTMPIRPLDEIDLERSEEKKEHTLSKKKRILLFAIISVSIIALSAVAFKAYDGVTVRRHYEEAQNYIAAGDYDSASAIYDTLPPIVENKDMALKIEELDGLKASANHYRQGLELHRAGNLLGAYAHYRKVVEGDRQNYLNAAAMMGSIENATLRQGATLIAEGKRDEAKTLLETLCELNPENKELRRESEALVTK</sequence>
<evidence type="ECO:0000313" key="3">
    <source>
        <dbReference type="Proteomes" id="UP000070442"/>
    </source>
</evidence>
<organism evidence="2 3">
    <name type="scientific">Aedoeadaptatus coxii</name>
    <dbReference type="NCBI Taxonomy" id="755172"/>
    <lineage>
        <taxon>Bacteria</taxon>
        <taxon>Bacillati</taxon>
        <taxon>Bacillota</taxon>
        <taxon>Tissierellia</taxon>
        <taxon>Tissierellales</taxon>
        <taxon>Peptoniphilaceae</taxon>
        <taxon>Aedoeadaptatus</taxon>
    </lineage>
</organism>
<keyword evidence="3" id="KW-1185">Reference proteome</keyword>
<dbReference type="STRING" id="755172.HMPREF1863_00459"/>
<reference evidence="3" key="1">
    <citation type="submission" date="2016-01" db="EMBL/GenBank/DDBJ databases">
        <authorList>
            <person name="Mitreva M."/>
            <person name="Pepin K.H."/>
            <person name="Mihindukulasuriya K.A."/>
            <person name="Fulton R."/>
            <person name="Fronick C."/>
            <person name="O'Laughlin M."/>
            <person name="Miner T."/>
            <person name="Herter B."/>
            <person name="Rosa B.A."/>
            <person name="Cordes M."/>
            <person name="Tomlinson C."/>
            <person name="Wollam A."/>
            <person name="Palsikar V.B."/>
            <person name="Mardis E.R."/>
            <person name="Wilson R.K."/>
        </authorList>
    </citation>
    <scope>NUCLEOTIDE SEQUENCE [LARGE SCALE GENOMIC DNA]</scope>
    <source>
        <strain evidence="3">DNF00729</strain>
    </source>
</reference>
<dbReference type="OrthoDB" id="1758253at2"/>
<dbReference type="RefSeq" id="WP_068366962.1">
    <property type="nucleotide sequence ID" value="NZ_KQ960171.1"/>
</dbReference>
<feature type="transmembrane region" description="Helical" evidence="1">
    <location>
        <begin position="243"/>
        <end position="264"/>
    </location>
</feature>
<dbReference type="Gene3D" id="1.25.40.10">
    <property type="entry name" value="Tetratricopeptide repeat domain"/>
    <property type="match status" value="1"/>
</dbReference>
<gene>
    <name evidence="2" type="ORF">HMPREF1863_00459</name>
</gene>
<evidence type="ECO:0000313" key="2">
    <source>
        <dbReference type="EMBL" id="KXB67275.1"/>
    </source>
</evidence>
<keyword evidence="1" id="KW-0812">Transmembrane</keyword>